<feature type="compositionally biased region" description="Polar residues" evidence="7">
    <location>
        <begin position="785"/>
        <end position="805"/>
    </location>
</feature>
<dbReference type="Proteomes" id="UP000054166">
    <property type="component" value="Unassembled WGS sequence"/>
</dbReference>
<dbReference type="GO" id="GO:0051301">
    <property type="term" value="P:cell division"/>
    <property type="evidence" value="ECO:0007669"/>
    <property type="project" value="UniProtKB-KW"/>
</dbReference>
<feature type="compositionally biased region" description="Polar residues" evidence="7">
    <location>
        <begin position="817"/>
        <end position="829"/>
    </location>
</feature>
<dbReference type="GO" id="GO:0005680">
    <property type="term" value="C:anaphase-promoting complex"/>
    <property type="evidence" value="ECO:0007669"/>
    <property type="project" value="InterPro"/>
</dbReference>
<feature type="compositionally biased region" description="Polar residues" evidence="7">
    <location>
        <begin position="850"/>
        <end position="866"/>
    </location>
</feature>
<reference evidence="9 10" key="1">
    <citation type="submission" date="2014-04" db="EMBL/GenBank/DDBJ databases">
        <authorList>
            <consortium name="DOE Joint Genome Institute"/>
            <person name="Kuo A."/>
            <person name="Tarkka M."/>
            <person name="Buscot F."/>
            <person name="Kohler A."/>
            <person name="Nagy L.G."/>
            <person name="Floudas D."/>
            <person name="Copeland A."/>
            <person name="Barry K.W."/>
            <person name="Cichocki N."/>
            <person name="Veneault-Fourrey C."/>
            <person name="LaButti K."/>
            <person name="Lindquist E.A."/>
            <person name="Lipzen A."/>
            <person name="Lundell T."/>
            <person name="Morin E."/>
            <person name="Murat C."/>
            <person name="Sun H."/>
            <person name="Tunlid A."/>
            <person name="Henrissat B."/>
            <person name="Grigoriev I.V."/>
            <person name="Hibbett D.S."/>
            <person name="Martin F."/>
            <person name="Nordberg H.P."/>
            <person name="Cantor M.N."/>
            <person name="Hua S.X."/>
        </authorList>
    </citation>
    <scope>NUCLEOTIDE SEQUENCE [LARGE SCALE GENOMIC DNA]</scope>
    <source>
        <strain evidence="9 10">F 1598</strain>
    </source>
</reference>
<dbReference type="GO" id="GO:0034399">
    <property type="term" value="C:nuclear periphery"/>
    <property type="evidence" value="ECO:0007669"/>
    <property type="project" value="TreeGrafter"/>
</dbReference>
<dbReference type="GO" id="GO:0003700">
    <property type="term" value="F:DNA-binding transcription factor activity"/>
    <property type="evidence" value="ECO:0007669"/>
    <property type="project" value="InterPro"/>
</dbReference>
<accession>A0A0C3G3Q9</accession>
<evidence type="ECO:0000256" key="2">
    <source>
        <dbReference type="ARBA" id="ARBA00022618"/>
    </source>
</evidence>
<evidence type="ECO:0000256" key="6">
    <source>
        <dbReference type="SAM" id="Coils"/>
    </source>
</evidence>
<evidence type="ECO:0000313" key="9">
    <source>
        <dbReference type="EMBL" id="KIM85226.1"/>
    </source>
</evidence>
<dbReference type="InterPro" id="IPR024789">
    <property type="entry name" value="APC4"/>
</dbReference>
<name>A0A0C3G3Q9_PILCF</name>
<reference evidence="10" key="2">
    <citation type="submission" date="2015-01" db="EMBL/GenBank/DDBJ databases">
        <title>Evolutionary Origins and Diversification of the Mycorrhizal Mutualists.</title>
        <authorList>
            <consortium name="DOE Joint Genome Institute"/>
            <consortium name="Mycorrhizal Genomics Consortium"/>
            <person name="Kohler A."/>
            <person name="Kuo A."/>
            <person name="Nagy L.G."/>
            <person name="Floudas D."/>
            <person name="Copeland A."/>
            <person name="Barry K.W."/>
            <person name="Cichocki N."/>
            <person name="Veneault-Fourrey C."/>
            <person name="LaButti K."/>
            <person name="Lindquist E.A."/>
            <person name="Lipzen A."/>
            <person name="Lundell T."/>
            <person name="Morin E."/>
            <person name="Murat C."/>
            <person name="Riley R."/>
            <person name="Ohm R."/>
            <person name="Sun H."/>
            <person name="Tunlid A."/>
            <person name="Henrissat B."/>
            <person name="Grigoriev I.V."/>
            <person name="Hibbett D.S."/>
            <person name="Martin F."/>
        </authorList>
    </citation>
    <scope>NUCLEOTIDE SEQUENCE [LARGE SCALE GENOMIC DNA]</scope>
    <source>
        <strain evidence="10">F 1598</strain>
    </source>
</reference>
<dbReference type="STRING" id="765440.A0A0C3G3Q9"/>
<evidence type="ECO:0000313" key="10">
    <source>
        <dbReference type="Proteomes" id="UP000054166"/>
    </source>
</evidence>
<dbReference type="AlphaFoldDB" id="A0A0C3G3Q9"/>
<feature type="region of interest" description="Disordered" evidence="7">
    <location>
        <begin position="954"/>
        <end position="1099"/>
    </location>
</feature>
<dbReference type="GO" id="GO:0070979">
    <property type="term" value="P:protein K11-linked ubiquitination"/>
    <property type="evidence" value="ECO:0007669"/>
    <property type="project" value="TreeGrafter"/>
</dbReference>
<evidence type="ECO:0000256" key="7">
    <source>
        <dbReference type="SAM" id="MobiDB-lite"/>
    </source>
</evidence>
<evidence type="ECO:0000259" key="8">
    <source>
        <dbReference type="PROSITE" id="PS00036"/>
    </source>
</evidence>
<keyword evidence="6" id="KW-0175">Coiled coil</keyword>
<dbReference type="EMBL" id="KN832985">
    <property type="protein sequence ID" value="KIM85226.1"/>
    <property type="molecule type" value="Genomic_DNA"/>
</dbReference>
<feature type="domain" description="BZIP" evidence="8">
    <location>
        <begin position="692"/>
        <end position="706"/>
    </location>
</feature>
<sequence>MAEGQPVSCDLQTGTAHSILKTLPLLDYLHEDGQKLTATDIFAFQGSQTRSGSKSSQPELIRSWPALLRDRLAASISSHAQEESQRSVPSQQGDGAGDANMNSILAIADDLGHVRCFLDGTYPLGAISLSPETSTPTLFKHPKNPVFMAHCQRLIDNTVITDLHPTVIELPLLRTRKPRDLAKLSSTTRELIWYTIRVVKEMRVVWFGSDTSGGARELGPKWIQALETKQKDQFGQEDPNGMLDLTSLLVTGRVSDCLADFLGSGEQMSERGIQKWESTVTDALVKLRDYSEKRVAPACQRLLLILHEILGWAQMPQFAQFELAKDDIKTCLDLAGRAIMISGWLAAVARRELSRFKEFISFIRHGRARLTTETRPVPEYDMLEVNHYLMSGLVVSSIDKWFMGPISQLSPEDLGVPGDKQDLQSILRRAQAVASDPSQIAWQANITQKDLSHLDRNLDALIQDLAARCQRLFVRAASASARSAVVSRVPKAAQGADARSSSRYLKSSIVRDRITEDKNEVVAVVRAIKHDNLIIASVCLSRMRYGSDLSAGPLVVDVALLECRVWESNSDQGKCLCDMDILSAEFFDDESMVLLYRYQKNDAMFGYNDLGYQTLSLDGYVNGPSREDLVQQVLQLWNEGHITSGNIPIKSCRELIAGNDGDVSLATLSSSPSHSAQVSSDSNSRMSDIAVRKKKNADAQAAFRARRANYIATLEETVTSLESVVLQLQDSCREARSDATELRQDNARLRHEFREREKFWKALWHTRKSGEGPGSNDLPPLPATYSPSHTHQNLSTAHLNSSHANQYGDENMGYRASNDSSAPLCSPYNTSASSQSYPSQSPSLSYTSANDQIPSNGSSHQLNSHRAANKYGYTYPMHNGSHRDEQWHSSSNGDSGAVAVNGSSHSPAYGTSPTLTSPTLTSSEMSYVHHRYPMEDQKVSLNSLDTAPYVFPNSRSLSPTASTPPSSSSSTSLTSPFQFNFSEGSVSQEHPEYDYRRQSSNHGADVSLHAGGPDISLAGPGSDAVRYRIDARRTNSGGERSIIPAPPPFSGSDGSQNDRGSSEGEIGPYNLHRRPRPRRDTVGSSRSPSPSTPPISGTLAVIKAQAFGALRRTRTRPRKSGEGASRVAMEALESRAFGMGLGIGTNTKRQRLEDDDSDMQNEQVPLR</sequence>
<keyword evidence="3" id="KW-0498">Mitosis</keyword>
<dbReference type="PANTHER" id="PTHR13260:SF0">
    <property type="entry name" value="ANAPHASE-PROMOTING COMPLEX SUBUNIT 4"/>
    <property type="match status" value="1"/>
</dbReference>
<dbReference type="Gene3D" id="1.20.5.170">
    <property type="match status" value="1"/>
</dbReference>
<feature type="region of interest" description="Disordered" evidence="7">
    <location>
        <begin position="1140"/>
        <end position="1167"/>
    </location>
</feature>
<feature type="compositionally biased region" description="Low complexity" evidence="7">
    <location>
        <begin position="954"/>
        <end position="976"/>
    </location>
</feature>
<evidence type="ECO:0000256" key="3">
    <source>
        <dbReference type="ARBA" id="ARBA00022776"/>
    </source>
</evidence>
<feature type="region of interest" description="Disordered" evidence="7">
    <location>
        <begin position="767"/>
        <end position="918"/>
    </location>
</feature>
<keyword evidence="10" id="KW-1185">Reference proteome</keyword>
<feature type="compositionally biased region" description="Polar residues" evidence="7">
    <location>
        <begin position="977"/>
        <end position="988"/>
    </location>
</feature>
<keyword evidence="2" id="KW-0132">Cell division</keyword>
<dbReference type="InterPro" id="IPR046347">
    <property type="entry name" value="bZIP_sf"/>
</dbReference>
<dbReference type="InParanoid" id="A0A0C3G3Q9"/>
<evidence type="ECO:0000256" key="5">
    <source>
        <dbReference type="ARBA" id="ARBA00023306"/>
    </source>
</evidence>
<feature type="region of interest" description="Disordered" evidence="7">
    <location>
        <begin position="1107"/>
        <end position="1126"/>
    </location>
</feature>
<dbReference type="GO" id="GO:0031145">
    <property type="term" value="P:anaphase-promoting complex-dependent catabolic process"/>
    <property type="evidence" value="ECO:0007669"/>
    <property type="project" value="InterPro"/>
</dbReference>
<evidence type="ECO:0000256" key="1">
    <source>
        <dbReference type="ARBA" id="ARBA00016067"/>
    </source>
</evidence>
<dbReference type="HOGENOM" id="CLU_279131_0_0_1"/>
<dbReference type="PROSITE" id="PS00036">
    <property type="entry name" value="BZIP_BASIC"/>
    <property type="match status" value="1"/>
</dbReference>
<keyword evidence="5" id="KW-0131">Cell cycle</keyword>
<dbReference type="Pfam" id="PF12896">
    <property type="entry name" value="ANAPC4"/>
    <property type="match status" value="1"/>
</dbReference>
<organism evidence="9 10">
    <name type="scientific">Piloderma croceum (strain F 1598)</name>
    <dbReference type="NCBI Taxonomy" id="765440"/>
    <lineage>
        <taxon>Eukaryota</taxon>
        <taxon>Fungi</taxon>
        <taxon>Dikarya</taxon>
        <taxon>Basidiomycota</taxon>
        <taxon>Agaricomycotina</taxon>
        <taxon>Agaricomycetes</taxon>
        <taxon>Agaricomycetidae</taxon>
        <taxon>Atheliales</taxon>
        <taxon>Atheliaceae</taxon>
        <taxon>Piloderma</taxon>
    </lineage>
</organism>
<dbReference type="InterPro" id="IPR004827">
    <property type="entry name" value="bZIP"/>
</dbReference>
<dbReference type="OrthoDB" id="10259843at2759"/>
<feature type="compositionally biased region" description="Low complexity" evidence="7">
    <location>
        <begin position="830"/>
        <end position="849"/>
    </location>
</feature>
<feature type="coiled-coil region" evidence="6">
    <location>
        <begin position="711"/>
        <end position="752"/>
    </location>
</feature>
<proteinExistence type="predicted"/>
<dbReference type="InterPro" id="IPR024790">
    <property type="entry name" value="APC4_long_dom"/>
</dbReference>
<keyword evidence="4" id="KW-0833">Ubl conjugation pathway</keyword>
<protein>
    <recommendedName>
        <fullName evidence="1">Anaphase-promoting complex subunit 4</fullName>
    </recommendedName>
</protein>
<dbReference type="SUPFAM" id="SSF57959">
    <property type="entry name" value="Leucine zipper domain"/>
    <property type="match status" value="1"/>
</dbReference>
<evidence type="ECO:0000256" key="4">
    <source>
        <dbReference type="ARBA" id="ARBA00022786"/>
    </source>
</evidence>
<dbReference type="PANTHER" id="PTHR13260">
    <property type="entry name" value="ANAPHASE PROMOTING COMPLEX SUBUNIT 4 APC4"/>
    <property type="match status" value="1"/>
</dbReference>
<gene>
    <name evidence="9" type="ORF">PILCRDRAFT_66498</name>
</gene>